<dbReference type="VEuPathDB" id="TriTrypDB:LtaPh_3008500"/>
<dbReference type="AlphaFoldDB" id="A0A640KMV6"/>
<evidence type="ECO:0000313" key="4">
    <source>
        <dbReference type="Proteomes" id="UP000419144"/>
    </source>
</evidence>
<dbReference type="CDD" id="cd23673">
    <property type="entry name" value="MPSS6"/>
    <property type="match status" value="1"/>
</dbReference>
<name>A0A640KMV6_LEITA</name>
<keyword evidence="4" id="KW-1185">Reference proteome</keyword>
<dbReference type="OrthoDB" id="271524at2759"/>
<dbReference type="Proteomes" id="UP000419144">
    <property type="component" value="Unassembled WGS sequence"/>
</dbReference>
<sequence length="280" mass="30441">MLLRRIRKCSSWARWARWDATKTPSVLSHAAGHSDPLNAVFDEIENCDTSVHAEKRESPKMAEPSGTPTSPSNTFSSVTDTKVRVEEAKHKRLRRQLKDATEELHALLNERSQMSAAVSGAKYVPARTAKTFLTSAELVQEKSPQEFVALENSKEELDRLPALRHSGCSAVVTLVGVVTEPPTSVNVALPGVSDVTNCVEFAVRYDVPFFQVQTSMLIAIRTVGASLCAFAKERVDVGDVVHLLGHLVPLTEPNGKGHLCCIYVLPAGGNMSVLLKATPS</sequence>
<comment type="caution">
    <text evidence="3">The sequence shown here is derived from an EMBL/GenBank/DDBJ whole genome shotgun (WGS) entry which is preliminary data.</text>
</comment>
<gene>
    <name evidence="3" type="ORF">LtaPh_3008500</name>
</gene>
<dbReference type="EMBL" id="BLBS01000043">
    <property type="protein sequence ID" value="GET90678.1"/>
    <property type="molecule type" value="Genomic_DNA"/>
</dbReference>
<organism evidence="3 4">
    <name type="scientific">Leishmania tarentolae</name>
    <name type="common">Sauroleishmania tarentolae</name>
    <dbReference type="NCBI Taxonomy" id="5689"/>
    <lineage>
        <taxon>Eukaryota</taxon>
        <taxon>Discoba</taxon>
        <taxon>Euglenozoa</taxon>
        <taxon>Kinetoplastea</taxon>
        <taxon>Metakinetoplastina</taxon>
        <taxon>Trypanosomatida</taxon>
        <taxon>Trypanosomatidae</taxon>
        <taxon>Leishmaniinae</taxon>
        <taxon>Leishmania</taxon>
        <taxon>lizard Leishmania</taxon>
    </lineage>
</organism>
<feature type="compositionally biased region" description="Polar residues" evidence="2">
    <location>
        <begin position="66"/>
        <end position="80"/>
    </location>
</feature>
<proteinExistence type="predicted"/>
<accession>A0A640KMV6</accession>
<feature type="coiled-coil region" evidence="1">
    <location>
        <begin position="83"/>
        <end position="117"/>
    </location>
</feature>
<reference evidence="3" key="1">
    <citation type="submission" date="2019-11" db="EMBL/GenBank/DDBJ databases">
        <title>Leishmania tarentolae CDS.</title>
        <authorList>
            <person name="Goto Y."/>
            <person name="Yamagishi J."/>
        </authorList>
    </citation>
    <scope>NUCLEOTIDE SEQUENCE [LARGE SCALE GENOMIC DNA]</scope>
    <source>
        <strain evidence="3">Parrot Tar II</strain>
    </source>
</reference>
<keyword evidence="1" id="KW-0175">Coiled coil</keyword>
<feature type="region of interest" description="Disordered" evidence="2">
    <location>
        <begin position="55"/>
        <end position="80"/>
    </location>
</feature>
<evidence type="ECO:0000313" key="3">
    <source>
        <dbReference type="EMBL" id="GET90678.1"/>
    </source>
</evidence>
<protein>
    <submittedName>
        <fullName evidence="3">Uncharacterized protein</fullName>
    </submittedName>
</protein>
<evidence type="ECO:0000256" key="1">
    <source>
        <dbReference type="SAM" id="Coils"/>
    </source>
</evidence>
<evidence type="ECO:0000256" key="2">
    <source>
        <dbReference type="SAM" id="MobiDB-lite"/>
    </source>
</evidence>